<dbReference type="EMBL" id="AP019303">
    <property type="protein sequence ID" value="BBH08429.1"/>
    <property type="molecule type" value="Genomic_DNA"/>
</dbReference>
<feature type="region of interest" description="Disordered" evidence="1">
    <location>
        <begin position="445"/>
        <end position="691"/>
    </location>
</feature>
<name>A0A4Y1RVN5_PRUDU</name>
<organism evidence="3">
    <name type="scientific">Prunus dulcis</name>
    <name type="common">Almond</name>
    <name type="synonym">Amygdalus dulcis</name>
    <dbReference type="NCBI Taxonomy" id="3755"/>
    <lineage>
        <taxon>Eukaryota</taxon>
        <taxon>Viridiplantae</taxon>
        <taxon>Streptophyta</taxon>
        <taxon>Embryophyta</taxon>
        <taxon>Tracheophyta</taxon>
        <taxon>Spermatophyta</taxon>
        <taxon>Magnoliopsida</taxon>
        <taxon>eudicotyledons</taxon>
        <taxon>Gunneridae</taxon>
        <taxon>Pentapetalae</taxon>
        <taxon>rosids</taxon>
        <taxon>fabids</taxon>
        <taxon>Rosales</taxon>
        <taxon>Rosaceae</taxon>
        <taxon>Amygdaloideae</taxon>
        <taxon>Amygdaleae</taxon>
        <taxon>Prunus</taxon>
    </lineage>
</organism>
<protein>
    <recommendedName>
        <fullName evidence="2">DUF4378 domain-containing protein</fullName>
    </recommendedName>
</protein>
<sequence length="871" mass="97994">MAIGGEAELQFALRSSLNMPQEGLRSAVYRSFVTCDDPKGVVDCGMIRKSKSGSQKIEQKMENRRKSKNSSTSLDIKTGKHEMIPEKCTGEFQNPSFQLMEISRGAQKLNHTIDSWSSGKRFDGQPKDIAEDLLKGALDLQESLAMLGKLQEASQYMAHLNKKHTEKSERGRNNGAETHRAYSNHYGDRNYVTEFQKPRLSADGSSRSCTEELKKVIRDSLVKQKLVEDTTFVEKPYTFFPQRYMDSCSDSPSTSSSQSSMFHTTSDSTIASAPPQKAKGGPNLIAKLMGIEEYPLQATLKKQLEEGEKISSQQRTMFDIDRPKVRKPQTLAQNVDHERRTLREVLETMRFKGLLKGNYVQEHKPDFHHSHNSDSEKRFTYDNPPIVLIRPLPDPSLELEKPHAPLAQAEEALYTKKMPKKLGNEEEFCPKTIHCKEGALKFDKTDRKVEAESKRVNHEERAKNHKVAVEKPEEKEVKTKEKASRKLKASHPVDHKPQKKKAIDKKVDRIQKVTAVRNSPEKDVVKAKNVPKSQEQDKLTSTKVRKHESGSNIIKNQTSRQPNTMTNTISKRSTQTVVSNPTERKRNHLKKEKPVKEPIVAKSVTKNVVSEESDKRIDMDDKSDASPISSNITKEEETDTYGSQTEGHYTNSQSSLYDATPPSPEQELDTKTAEEASEHISQSARDGQTLESGENLGDFLLNNPSFLSLAEELFDLKVNSSTILLTSSIHSFGESGRRLFMDCASELIKCRSVQDSKTVDLLLLTCQGKSRICISLDKLVQEVCNGIENLIKYSKLAGENLLADSLHAMLERDIMCRGVVNGTWDLGWRSGFSRDEAEQVVDDIEELVLDGLIEENVKTVLESALSKILEG</sequence>
<feature type="compositionally biased region" description="Polar residues" evidence="1">
    <location>
        <begin position="640"/>
        <end position="657"/>
    </location>
</feature>
<accession>A0A4Y1RVN5</accession>
<proteinExistence type="predicted"/>
<feature type="compositionally biased region" description="Basic and acidic residues" evidence="1">
    <location>
        <begin position="612"/>
        <end position="624"/>
    </location>
</feature>
<evidence type="ECO:0000259" key="2">
    <source>
        <dbReference type="Pfam" id="PF14309"/>
    </source>
</evidence>
<dbReference type="Pfam" id="PF14309">
    <property type="entry name" value="DUF4378"/>
    <property type="match status" value="1"/>
</dbReference>
<dbReference type="InterPro" id="IPR025486">
    <property type="entry name" value="DUF4378"/>
</dbReference>
<gene>
    <name evidence="3" type="ORF">Prudu_020615</name>
</gene>
<dbReference type="PANTHER" id="PTHR34282">
    <property type="entry name" value="OS01G0228800 PROTEIN-RELATED"/>
    <property type="match status" value="1"/>
</dbReference>
<dbReference type="PANTHER" id="PTHR34282:SF2">
    <property type="entry name" value="DUF3741 DOMAIN-CONTAINING PROTEIN"/>
    <property type="match status" value="1"/>
</dbReference>
<feature type="compositionally biased region" description="Basic and acidic residues" evidence="1">
    <location>
        <begin position="668"/>
        <end position="678"/>
    </location>
</feature>
<reference evidence="3" key="1">
    <citation type="journal article" date="2019" name="Science">
        <title>Mutation of a bHLH transcription factor allowed almond domestication.</title>
        <authorList>
            <person name="Sanchez-Perez R."/>
            <person name="Pavan S."/>
            <person name="Mazzeo R."/>
            <person name="Moldovan C."/>
            <person name="Aiese Cigliano R."/>
            <person name="Del Cueto J."/>
            <person name="Ricciardi F."/>
            <person name="Lotti C."/>
            <person name="Ricciardi L."/>
            <person name="Dicenta F."/>
            <person name="Lopez-Marques R.L."/>
            <person name="Lindberg Moller B."/>
        </authorList>
    </citation>
    <scope>NUCLEOTIDE SEQUENCE</scope>
</reference>
<feature type="compositionally biased region" description="Polar residues" evidence="1">
    <location>
        <begin position="550"/>
        <end position="581"/>
    </location>
</feature>
<feature type="compositionally biased region" description="Basic and acidic residues" evidence="1">
    <location>
        <begin position="445"/>
        <end position="484"/>
    </location>
</feature>
<feature type="domain" description="DUF4378" evidence="2">
    <location>
        <begin position="726"/>
        <end position="855"/>
    </location>
</feature>
<feature type="region of interest" description="Disordered" evidence="1">
    <location>
        <begin position="247"/>
        <end position="279"/>
    </location>
</feature>
<feature type="compositionally biased region" description="Low complexity" evidence="1">
    <location>
        <begin position="247"/>
        <end position="268"/>
    </location>
</feature>
<evidence type="ECO:0000313" key="3">
    <source>
        <dbReference type="EMBL" id="BBH08429.1"/>
    </source>
</evidence>
<evidence type="ECO:0000256" key="1">
    <source>
        <dbReference type="SAM" id="MobiDB-lite"/>
    </source>
</evidence>
<dbReference type="AlphaFoldDB" id="A0A4Y1RVN5"/>
<feature type="compositionally biased region" description="Polar residues" evidence="1">
    <location>
        <begin position="679"/>
        <end position="691"/>
    </location>
</feature>
<feature type="region of interest" description="Disordered" evidence="1">
    <location>
        <begin position="52"/>
        <end position="75"/>
    </location>
</feature>